<accession>A0A432MFJ9</accession>
<dbReference type="OrthoDB" id="261881at2"/>
<reference evidence="3 4" key="2">
    <citation type="submission" date="2019-01" db="EMBL/GenBank/DDBJ databases">
        <title>Tautonia sociabilis, a novel thermotolerant planctomycete of Isosphaeraceae family, isolated from a 4000 m deep subterranean habitat.</title>
        <authorList>
            <person name="Kovaleva O.L."/>
            <person name="Elcheninov A.G."/>
            <person name="Van Heerden E."/>
            <person name="Toshchakov S.V."/>
            <person name="Novikov A."/>
            <person name="Bonch-Osmolovskaya E.A."/>
            <person name="Kublanov I.V."/>
        </authorList>
    </citation>
    <scope>NUCLEOTIDE SEQUENCE [LARGE SCALE GENOMIC DNA]</scope>
    <source>
        <strain evidence="3 4">GM2012</strain>
    </source>
</reference>
<dbReference type="PANTHER" id="PTHR42852:SF17">
    <property type="entry name" value="THIOREDOXIN-LIKE PROTEIN HI_1115"/>
    <property type="match status" value="1"/>
</dbReference>
<evidence type="ECO:0000256" key="1">
    <source>
        <dbReference type="ARBA" id="ARBA00023284"/>
    </source>
</evidence>
<dbReference type="InterPro" id="IPR050553">
    <property type="entry name" value="Thioredoxin_ResA/DsbE_sf"/>
</dbReference>
<reference evidence="3 4" key="1">
    <citation type="submission" date="2018-12" db="EMBL/GenBank/DDBJ databases">
        <authorList>
            <person name="Toschakov S.V."/>
        </authorList>
    </citation>
    <scope>NUCLEOTIDE SEQUENCE [LARGE SCALE GENOMIC DNA]</scope>
    <source>
        <strain evidence="3 4">GM2012</strain>
    </source>
</reference>
<dbReference type="RefSeq" id="WP_126727109.1">
    <property type="nucleotide sequence ID" value="NZ_RYZH01000043.1"/>
</dbReference>
<evidence type="ECO:0000313" key="3">
    <source>
        <dbReference type="EMBL" id="RUL85002.1"/>
    </source>
</evidence>
<comment type="caution">
    <text evidence="3">The sequence shown here is derived from an EMBL/GenBank/DDBJ whole genome shotgun (WGS) entry which is preliminary data.</text>
</comment>
<proteinExistence type="predicted"/>
<feature type="domain" description="Thioredoxin" evidence="2">
    <location>
        <begin position="269"/>
        <end position="437"/>
    </location>
</feature>
<name>A0A432MFJ9_9BACT</name>
<dbReference type="InterPro" id="IPR017937">
    <property type="entry name" value="Thioredoxin_CS"/>
</dbReference>
<keyword evidence="4" id="KW-1185">Reference proteome</keyword>
<keyword evidence="1" id="KW-0676">Redox-active center</keyword>
<protein>
    <submittedName>
        <fullName evidence="3">TlpA family protein disulfide reductase</fullName>
    </submittedName>
</protein>
<dbReference type="GO" id="GO:0016209">
    <property type="term" value="F:antioxidant activity"/>
    <property type="evidence" value="ECO:0007669"/>
    <property type="project" value="InterPro"/>
</dbReference>
<dbReference type="PROSITE" id="PS00194">
    <property type="entry name" value="THIOREDOXIN_1"/>
    <property type="match status" value="1"/>
</dbReference>
<dbReference type="Gene3D" id="3.40.30.10">
    <property type="entry name" value="Glutaredoxin"/>
    <property type="match status" value="1"/>
</dbReference>
<dbReference type="InterPro" id="IPR036249">
    <property type="entry name" value="Thioredoxin-like_sf"/>
</dbReference>
<dbReference type="GO" id="GO:0016491">
    <property type="term" value="F:oxidoreductase activity"/>
    <property type="evidence" value="ECO:0007669"/>
    <property type="project" value="InterPro"/>
</dbReference>
<evidence type="ECO:0000259" key="2">
    <source>
        <dbReference type="PROSITE" id="PS51352"/>
    </source>
</evidence>
<dbReference type="SUPFAM" id="SSF52833">
    <property type="entry name" value="Thioredoxin-like"/>
    <property type="match status" value="1"/>
</dbReference>
<dbReference type="CDD" id="cd02966">
    <property type="entry name" value="TlpA_like_family"/>
    <property type="match status" value="1"/>
</dbReference>
<dbReference type="EMBL" id="RYZH01000043">
    <property type="protein sequence ID" value="RUL85002.1"/>
    <property type="molecule type" value="Genomic_DNA"/>
</dbReference>
<organism evidence="3 4">
    <name type="scientific">Tautonia sociabilis</name>
    <dbReference type="NCBI Taxonomy" id="2080755"/>
    <lineage>
        <taxon>Bacteria</taxon>
        <taxon>Pseudomonadati</taxon>
        <taxon>Planctomycetota</taxon>
        <taxon>Planctomycetia</taxon>
        <taxon>Isosphaerales</taxon>
        <taxon>Isosphaeraceae</taxon>
        <taxon>Tautonia</taxon>
    </lineage>
</organism>
<dbReference type="PROSITE" id="PS51352">
    <property type="entry name" value="THIOREDOXIN_2"/>
    <property type="match status" value="1"/>
</dbReference>
<dbReference type="Pfam" id="PF00578">
    <property type="entry name" value="AhpC-TSA"/>
    <property type="match status" value="1"/>
</dbReference>
<dbReference type="InterPro" id="IPR000866">
    <property type="entry name" value="AhpC/TSA"/>
</dbReference>
<dbReference type="InterPro" id="IPR013766">
    <property type="entry name" value="Thioredoxin_domain"/>
</dbReference>
<dbReference type="Proteomes" id="UP000280296">
    <property type="component" value="Unassembled WGS sequence"/>
</dbReference>
<dbReference type="AlphaFoldDB" id="A0A432MFJ9"/>
<sequence>MIATLTALVLGLVPIAPIDDEARALLDRVAGAYRGLDRYADRGERTLSFVFDGVPVEQVEPFRLAFERPSRFAVLSPGARVVSDGDRLLTVVTPSGLFETVAAPGPASVDTMAVSAVGSTLLGDPVGPPVPLILGLLTGEEPDRSIPKGPEAVALEEDREWRGKPVRVLRVPMIGRADWRLFIDPESLLIVGGEAVVPEEAMAEIAPPGVALERVEVTWSAGEIRTGPPAEEESDLFSTEPPAGMAEVGPLLDPEARARKEAETLAADPRVGRPAPQFTVPLLGDDGLGEEIRAVDLEGKVVLVNFWATWCGPCLKELPEVAGLIDSFAGAEAADDLRILCVSIDEAADEPEELAQELLVFLGRNELALRRPPMAEVALDASGAMARAFGVTGIPTSVLIGRDGTIRAVLTGFDPAYRRKIGGQIETLLAAPDAGGDPD</sequence>
<gene>
    <name evidence="3" type="ORF">TsocGM_19360</name>
</gene>
<evidence type="ECO:0000313" key="4">
    <source>
        <dbReference type="Proteomes" id="UP000280296"/>
    </source>
</evidence>
<dbReference type="PANTHER" id="PTHR42852">
    <property type="entry name" value="THIOL:DISULFIDE INTERCHANGE PROTEIN DSBE"/>
    <property type="match status" value="1"/>
</dbReference>